<evidence type="ECO:0000256" key="3">
    <source>
        <dbReference type="ARBA" id="ARBA00022525"/>
    </source>
</evidence>
<dbReference type="Pfam" id="PF16810">
    <property type="entry name" value="RXLR"/>
    <property type="match status" value="1"/>
</dbReference>
<organism evidence="6 7">
    <name type="scientific">Phytophthora infestans (strain T30-4)</name>
    <name type="common">Potato late blight agent</name>
    <dbReference type="NCBI Taxonomy" id="403677"/>
    <lineage>
        <taxon>Eukaryota</taxon>
        <taxon>Sar</taxon>
        <taxon>Stramenopiles</taxon>
        <taxon>Oomycota</taxon>
        <taxon>Peronosporomycetes</taxon>
        <taxon>Peronosporales</taxon>
        <taxon>Peronosporaceae</taxon>
        <taxon>Phytophthora</taxon>
    </lineage>
</organism>
<dbReference type="Proteomes" id="UP000006643">
    <property type="component" value="Unassembled WGS sequence"/>
</dbReference>
<comment type="function">
    <text evidence="5">Effector that suppresses plant defense responses during pathogen infection.</text>
</comment>
<protein>
    <recommendedName>
        <fullName evidence="5">RxLR effector protein</fullName>
    </recommendedName>
</protein>
<dbReference type="VEuPathDB" id="FungiDB:PITG_16242"/>
<evidence type="ECO:0000256" key="2">
    <source>
        <dbReference type="ARBA" id="ARBA00010400"/>
    </source>
</evidence>
<keyword evidence="7" id="KW-1185">Reference proteome</keyword>
<dbReference type="InParanoid" id="D0NTG1"/>
<sequence>MRVLYITLISTTAALLYSHAFALTTKANADTTQTTTDISPALLAGVQDKDLAMRALRTGRSSGGNVEHKDHDEERWLSRVTNWIKYKRGKMNPKQLHTYLGLDGLGQSARDSSNFQKYLKKSAEWRNKH</sequence>
<name>D0NTG1_PHYIT</name>
<feature type="chain" id="PRO_5044951175" description="RxLR effector protein" evidence="5">
    <location>
        <begin position="30"/>
        <end position="129"/>
    </location>
</feature>
<dbReference type="HOGENOM" id="CLU_151602_0_0_1"/>
<comment type="subcellular location">
    <subcellularLocation>
        <location evidence="1 5">Secreted</location>
    </subcellularLocation>
</comment>
<comment type="similarity">
    <text evidence="2 5">Belongs to the RxLR effector family.</text>
</comment>
<reference evidence="7" key="1">
    <citation type="journal article" date="2009" name="Nature">
        <title>Genome sequence and analysis of the Irish potato famine pathogen Phytophthora infestans.</title>
        <authorList>
            <consortium name="The Broad Institute Genome Sequencing Platform"/>
            <person name="Haas B.J."/>
            <person name="Kamoun S."/>
            <person name="Zody M.C."/>
            <person name="Jiang R.H."/>
            <person name="Handsaker R.E."/>
            <person name="Cano L.M."/>
            <person name="Grabherr M."/>
            <person name="Kodira C.D."/>
            <person name="Raffaele S."/>
            <person name="Torto-Alalibo T."/>
            <person name="Bozkurt T.O."/>
            <person name="Ah-Fong A.M."/>
            <person name="Alvarado L."/>
            <person name="Anderson V.L."/>
            <person name="Armstrong M.R."/>
            <person name="Avrova A."/>
            <person name="Baxter L."/>
            <person name="Beynon J."/>
            <person name="Boevink P.C."/>
            <person name="Bollmann S.R."/>
            <person name="Bos J.I."/>
            <person name="Bulone V."/>
            <person name="Cai G."/>
            <person name="Cakir C."/>
            <person name="Carrington J.C."/>
            <person name="Chawner M."/>
            <person name="Conti L."/>
            <person name="Costanzo S."/>
            <person name="Ewan R."/>
            <person name="Fahlgren N."/>
            <person name="Fischbach M.A."/>
            <person name="Fugelstad J."/>
            <person name="Gilroy E.M."/>
            <person name="Gnerre S."/>
            <person name="Green P.J."/>
            <person name="Grenville-Briggs L.J."/>
            <person name="Griffith J."/>
            <person name="Grunwald N.J."/>
            <person name="Horn K."/>
            <person name="Horner N.R."/>
            <person name="Hu C.H."/>
            <person name="Huitema E."/>
            <person name="Jeong D.H."/>
            <person name="Jones A.M."/>
            <person name="Jones J.D."/>
            <person name="Jones R.W."/>
            <person name="Karlsson E.K."/>
            <person name="Kunjeti S.G."/>
            <person name="Lamour K."/>
            <person name="Liu Z."/>
            <person name="Ma L."/>
            <person name="Maclean D."/>
            <person name="Chibucos M.C."/>
            <person name="McDonald H."/>
            <person name="McWalters J."/>
            <person name="Meijer H.J."/>
            <person name="Morgan W."/>
            <person name="Morris P.F."/>
            <person name="Munro C.A."/>
            <person name="O'Neill K."/>
            <person name="Ospina-Giraldo M."/>
            <person name="Pinzon A."/>
            <person name="Pritchard L."/>
            <person name="Ramsahoye B."/>
            <person name="Ren Q."/>
            <person name="Restrepo S."/>
            <person name="Roy S."/>
            <person name="Sadanandom A."/>
            <person name="Savidor A."/>
            <person name="Schornack S."/>
            <person name="Schwartz D.C."/>
            <person name="Schumann U.D."/>
            <person name="Schwessinger B."/>
            <person name="Seyer L."/>
            <person name="Sharpe T."/>
            <person name="Silvar C."/>
            <person name="Song J."/>
            <person name="Studholme D.J."/>
            <person name="Sykes S."/>
            <person name="Thines M."/>
            <person name="van de Vondervoort P.J."/>
            <person name="Phuntumart V."/>
            <person name="Wawra S."/>
            <person name="Weide R."/>
            <person name="Win J."/>
            <person name="Young C."/>
            <person name="Zhou S."/>
            <person name="Fry W."/>
            <person name="Meyers B.C."/>
            <person name="van West P."/>
            <person name="Ristaino J."/>
            <person name="Govers F."/>
            <person name="Birch P.R."/>
            <person name="Whisson S.C."/>
            <person name="Judelson H.S."/>
            <person name="Nusbaum C."/>
        </authorList>
    </citation>
    <scope>NUCLEOTIDE SEQUENCE [LARGE SCALE GENOMIC DNA]</scope>
    <source>
        <strain evidence="7">T30-4</strain>
    </source>
</reference>
<proteinExistence type="inferred from homology"/>
<dbReference type="AlphaFoldDB" id="D0NTG1"/>
<dbReference type="InterPro" id="IPR031825">
    <property type="entry name" value="RXLR"/>
</dbReference>
<dbReference type="EMBL" id="DS028160">
    <property type="protein sequence ID" value="EEY64912.1"/>
    <property type="molecule type" value="Genomic_DNA"/>
</dbReference>
<dbReference type="KEGG" id="pif:PITG_16242"/>
<keyword evidence="3 5" id="KW-0964">Secreted</keyword>
<dbReference type="GeneID" id="9465406"/>
<evidence type="ECO:0000313" key="6">
    <source>
        <dbReference type="EMBL" id="EEY64912.1"/>
    </source>
</evidence>
<evidence type="ECO:0000313" key="7">
    <source>
        <dbReference type="Proteomes" id="UP000006643"/>
    </source>
</evidence>
<gene>
    <name evidence="6" type="ORF">PITG_16242</name>
</gene>
<dbReference type="RefSeq" id="XP_002897642.1">
    <property type="nucleotide sequence ID" value="XM_002897596.1"/>
</dbReference>
<evidence type="ECO:0000256" key="5">
    <source>
        <dbReference type="RuleBase" id="RU367124"/>
    </source>
</evidence>
<comment type="domain">
    <text evidence="5">The RxLR-dEER motif acts to carry the protein into the host cell cytoplasm through binding to cell surface phosphatidylinositol-3-phosphate.</text>
</comment>
<accession>D0NTG1</accession>
<evidence type="ECO:0000256" key="4">
    <source>
        <dbReference type="ARBA" id="ARBA00022729"/>
    </source>
</evidence>
<dbReference type="OrthoDB" id="129884at2759"/>
<feature type="signal peptide" evidence="5">
    <location>
        <begin position="1"/>
        <end position="29"/>
    </location>
</feature>
<keyword evidence="4 5" id="KW-0732">Signal</keyword>
<evidence type="ECO:0000256" key="1">
    <source>
        <dbReference type="ARBA" id="ARBA00004613"/>
    </source>
</evidence>